<evidence type="ECO:0000313" key="2">
    <source>
        <dbReference type="Proteomes" id="UP000192315"/>
    </source>
</evidence>
<evidence type="ECO:0000313" key="1">
    <source>
        <dbReference type="EMBL" id="SMD31461.1"/>
    </source>
</evidence>
<gene>
    <name evidence="1" type="ORF">SAMN02745355_1403</name>
</gene>
<comment type="caution">
    <text evidence="1">The sequence shown here is derived from an EMBL/GenBank/DDBJ whole genome shotgun (WGS) entry which is preliminary data.</text>
</comment>
<dbReference type="EMBL" id="FWYE01000004">
    <property type="protein sequence ID" value="SMD31461.1"/>
    <property type="molecule type" value="Genomic_DNA"/>
</dbReference>
<accession>A0A8G2FXS3</accession>
<protein>
    <submittedName>
        <fullName evidence="1">Uncharacterized protein</fullName>
    </submittedName>
</protein>
<proteinExistence type="predicted"/>
<dbReference type="RefSeq" id="WP_269087915.1">
    <property type="nucleotide sequence ID" value="NZ_FWYE01000004.1"/>
</dbReference>
<keyword evidence="2" id="KW-1185">Reference proteome</keyword>
<reference evidence="1 2" key="1">
    <citation type="submission" date="2017-04" db="EMBL/GenBank/DDBJ databases">
        <authorList>
            <person name="Varghese N."/>
            <person name="Submissions S."/>
        </authorList>
    </citation>
    <scope>NUCLEOTIDE SEQUENCE [LARGE SCALE GENOMIC DNA]</scope>
    <source>
        <strain evidence="1 2">DSM 9789</strain>
    </source>
</reference>
<organism evidence="1 2">
    <name type="scientific">Picrophilus torridus (strain ATCC 700027 / DSM 9790 / JCM 10055 / NBRC 100828 / KAW 2/3)</name>
    <dbReference type="NCBI Taxonomy" id="1122961"/>
    <lineage>
        <taxon>Archaea</taxon>
        <taxon>Methanobacteriati</taxon>
        <taxon>Thermoplasmatota</taxon>
        <taxon>Thermoplasmata</taxon>
        <taxon>Thermoplasmatales</taxon>
        <taxon>Picrophilaceae</taxon>
        <taxon>Picrophilus</taxon>
    </lineage>
</organism>
<dbReference type="AlphaFoldDB" id="A0A8G2FXS3"/>
<sequence>MYYLTFNILSDCGLSEAACKLNSHILIFNAISNNSINSIIGA</sequence>
<dbReference type="Proteomes" id="UP000192315">
    <property type="component" value="Unassembled WGS sequence"/>
</dbReference>
<name>A0A8G2FXS3_PICTO</name>